<proteinExistence type="predicted"/>
<keyword evidence="2" id="KW-1185">Reference proteome</keyword>
<organism evidence="1 2">
    <name type="scientific">Batillaria attramentaria</name>
    <dbReference type="NCBI Taxonomy" id="370345"/>
    <lineage>
        <taxon>Eukaryota</taxon>
        <taxon>Metazoa</taxon>
        <taxon>Spiralia</taxon>
        <taxon>Lophotrochozoa</taxon>
        <taxon>Mollusca</taxon>
        <taxon>Gastropoda</taxon>
        <taxon>Caenogastropoda</taxon>
        <taxon>Sorbeoconcha</taxon>
        <taxon>Cerithioidea</taxon>
        <taxon>Batillariidae</taxon>
        <taxon>Batillaria</taxon>
    </lineage>
</organism>
<evidence type="ECO:0000313" key="2">
    <source>
        <dbReference type="Proteomes" id="UP001519460"/>
    </source>
</evidence>
<dbReference type="AlphaFoldDB" id="A0ABD0LU74"/>
<dbReference type="Proteomes" id="UP001519460">
    <property type="component" value="Unassembled WGS sequence"/>
</dbReference>
<sequence length="90" mass="9959">TTSVRFMRAARPLSICSVWVSPYSRGRLGTDQIGHSFHRLGAPSASRSCLGCPLLERLHARDGCVSMRACGARRRPMVPVEGPAFMCIWR</sequence>
<evidence type="ECO:0000313" key="1">
    <source>
        <dbReference type="EMBL" id="KAK7503080.1"/>
    </source>
</evidence>
<dbReference type="EMBL" id="JACVVK020000022">
    <property type="protein sequence ID" value="KAK7503080.1"/>
    <property type="molecule type" value="Genomic_DNA"/>
</dbReference>
<name>A0ABD0LU74_9CAEN</name>
<comment type="caution">
    <text evidence="1">The sequence shown here is derived from an EMBL/GenBank/DDBJ whole genome shotgun (WGS) entry which is preliminary data.</text>
</comment>
<reference evidence="1 2" key="1">
    <citation type="journal article" date="2023" name="Sci. Data">
        <title>Genome assembly of the Korean intertidal mud-creeper Batillaria attramentaria.</title>
        <authorList>
            <person name="Patra A.K."/>
            <person name="Ho P.T."/>
            <person name="Jun S."/>
            <person name="Lee S.J."/>
            <person name="Kim Y."/>
            <person name="Won Y.J."/>
        </authorList>
    </citation>
    <scope>NUCLEOTIDE SEQUENCE [LARGE SCALE GENOMIC DNA]</scope>
    <source>
        <strain evidence="1">Wonlab-2016</strain>
    </source>
</reference>
<feature type="non-terminal residue" evidence="1">
    <location>
        <position position="90"/>
    </location>
</feature>
<feature type="non-terminal residue" evidence="1">
    <location>
        <position position="1"/>
    </location>
</feature>
<gene>
    <name evidence="1" type="ORF">BaRGS_00005706</name>
</gene>
<protein>
    <submittedName>
        <fullName evidence="1">Uncharacterized protein</fullName>
    </submittedName>
</protein>
<accession>A0ABD0LU74</accession>